<evidence type="ECO:0000256" key="3">
    <source>
        <dbReference type="ARBA" id="ARBA00022490"/>
    </source>
</evidence>
<feature type="compositionally biased region" description="Basic and acidic residues" evidence="4">
    <location>
        <begin position="325"/>
        <end position="346"/>
    </location>
</feature>
<evidence type="ECO:0000313" key="6">
    <source>
        <dbReference type="EMBL" id="KAG7160931.1"/>
    </source>
</evidence>
<evidence type="ECO:0000313" key="7">
    <source>
        <dbReference type="Proteomes" id="UP000747542"/>
    </source>
</evidence>
<comment type="subcellular location">
    <subcellularLocation>
        <location evidence="1">Cytoplasm</location>
    </subcellularLocation>
</comment>
<dbReference type="Proteomes" id="UP000747542">
    <property type="component" value="Unassembled WGS sequence"/>
</dbReference>
<feature type="compositionally biased region" description="Low complexity" evidence="4">
    <location>
        <begin position="403"/>
        <end position="415"/>
    </location>
</feature>
<evidence type="ECO:0000256" key="2">
    <source>
        <dbReference type="ARBA" id="ARBA00006133"/>
    </source>
</evidence>
<dbReference type="GO" id="GO:0005829">
    <property type="term" value="C:cytosol"/>
    <property type="evidence" value="ECO:0007669"/>
    <property type="project" value="TreeGrafter"/>
</dbReference>
<feature type="region of interest" description="Disordered" evidence="4">
    <location>
        <begin position="1033"/>
        <end position="1076"/>
    </location>
</feature>
<evidence type="ECO:0000259" key="5">
    <source>
        <dbReference type="PROSITE" id="PS50942"/>
    </source>
</evidence>
<sequence>MQELAQSTFYYEQFPEVMGMLWKRMLQDNRTAWRRTYKSLLLLNYLVRNGSERVVTSAREHIYDLRTLENFKYIDEQGKDQGLNIRVKAKDLIDFIQDDNRLREERKKAKKNKDKYVGVSSDSMGFRGSSQNHYCSEATKRITVRDNSWYDSSISSLLKDLRSSEREWRSGDEVEDAVDPVNEYRDEETSPKPTRTSITTTSSKPTNVTPAKKSSKPSKMVDLGAAATFGKDTSQSQELVTDENSVSELVTLFIWPAVVVVIMAKTHWYESGALLHTMSKILPKYRPLMSSAPTTQTQKSDLLEDLFGNVTSNGTSSPSKTSPSRAEDDFDPRAGEVDTESNKAEFGDFDSAFGHDASKSSEKDDFADFSSFSQEPSGTTGGSSTSLLMGITPTPAAPASSITSPVVSGTAGGSTSSNMDLLHGLLGPSTSSTPATPSAAVIPPTGATNPDMGGFVGGLGGLALSPTSPAPMAPVGTMPISRRPGNKFDTEKQDDGNMKDEDEAKNKEANEDKPQKVEDILISQKKNIKIMKEELTKCEPSPAVIVSSLETVVHWLPGQLTPQQYAGMDQPTQEAQVFFRHLCSPTLTLLIENFVDNGILKKNENCRDLFYNLLEACYLEEDVNALLMIVSGAKLEKARVAVNLLERIILSDCFLHCLLRHCSLFLRHERERAMWDETVRHLITLPERIANKLQNKAPETLLPRIYCKVVAYNILQAVYCVADGLSHDVSGSVEAIGKLLGQLCYVSDTEAVLTPLVHWLKIWSRENPIVQRVSHRLFQHIPDMVRERLIVTLLKMEVDHKTLYILLGDSGIVSPKTKYLLTQKFLITKHLPKVTSVPAIVGYLAASQSSHQVLRTALLQLLDTWCDKSIMTHTSFEYHVHITRGIMSCLAHFTTADVDHCKHESLQKMLHGVANHLDCPDHQMKLIGMVVAEELTKVLHADGPSLKFEYKDNELTLNLKHLMCLGKDDTKNTNSETALENDDGTLEKGENILWMKEFRKELEDIGMIKKGESINSFKKTCIVSENVKAENEKSSAGNETFEIPGEQKLSVDDSEELDSDDDDYQPYDMSGDTPLLKVKEPSYSQEVLEYLIEDEAEKVAAALKVSEKIVCQESKIMDSELALELTKVVLFLEDKYNTENFEENRSNTLTALTVSYPSECALYLAGEFYERNYNIKQRIDILQTLSTAALRLSGTDAIKMLDGSATVNKDKRVVTRNEMKNVAGCFFFPLVQGITEPRPYLDLLDSDRFLLCDLLKTLGLIVKVTGQCEITLKMAACLLELTWSLRVHGDSSVRGACLEALGSGLECVPDSVLLSLIPGELVELKEWLSVTLREEKDKRCQLLAAKLALKLDRCFAQQIGFPSWC</sequence>
<dbReference type="Gene3D" id="1.25.40.720">
    <property type="entry name" value="Telomere length regulation protein 2, C-terminal domain"/>
    <property type="match status" value="1"/>
</dbReference>
<dbReference type="InterPro" id="IPR057348">
    <property type="entry name" value="TELO2_ARM"/>
</dbReference>
<protein>
    <submittedName>
        <fullName evidence="6">Telomere length regulation protein TEL2-like</fullName>
    </submittedName>
</protein>
<comment type="similarity">
    <text evidence="2">Belongs to the TEL2 family.</text>
</comment>
<dbReference type="InterPro" id="IPR013809">
    <property type="entry name" value="ENTH"/>
</dbReference>
<feature type="region of interest" description="Disordered" evidence="4">
    <location>
        <begin position="165"/>
        <end position="217"/>
    </location>
</feature>
<dbReference type="InterPro" id="IPR008942">
    <property type="entry name" value="ENTH_VHS"/>
</dbReference>
<dbReference type="InterPro" id="IPR051970">
    <property type="entry name" value="TEL2_Regulation"/>
</dbReference>
<dbReference type="PROSITE" id="PS50942">
    <property type="entry name" value="ENTH"/>
    <property type="match status" value="1"/>
</dbReference>
<evidence type="ECO:0000256" key="1">
    <source>
        <dbReference type="ARBA" id="ARBA00004496"/>
    </source>
</evidence>
<feature type="domain" description="ENTH" evidence="5">
    <location>
        <begin position="1"/>
        <end position="106"/>
    </location>
</feature>
<feature type="compositionally biased region" description="Polar residues" evidence="4">
    <location>
        <begin position="191"/>
        <end position="209"/>
    </location>
</feature>
<dbReference type="InterPro" id="IPR019337">
    <property type="entry name" value="Telomere_length_regulation_dom"/>
</dbReference>
<dbReference type="SUPFAM" id="SSF48464">
    <property type="entry name" value="ENTH/VHS domain"/>
    <property type="match status" value="1"/>
</dbReference>
<feature type="compositionally biased region" description="Acidic residues" evidence="4">
    <location>
        <begin position="1052"/>
        <end position="1065"/>
    </location>
</feature>
<feature type="compositionally biased region" description="Polar residues" evidence="4">
    <location>
        <begin position="309"/>
        <end position="324"/>
    </location>
</feature>
<dbReference type="InterPro" id="IPR038528">
    <property type="entry name" value="TEL2_C_sf"/>
</dbReference>
<gene>
    <name evidence="6" type="primary">Telo2-L</name>
    <name evidence="6" type="ORF">Hamer_G007714</name>
</gene>
<reference evidence="6" key="1">
    <citation type="journal article" date="2021" name="Sci. Adv.">
        <title>The American lobster genome reveals insights on longevity, neural, and immune adaptations.</title>
        <authorList>
            <person name="Polinski J.M."/>
            <person name="Zimin A.V."/>
            <person name="Clark K.F."/>
            <person name="Kohn A.B."/>
            <person name="Sadowski N."/>
            <person name="Timp W."/>
            <person name="Ptitsyn A."/>
            <person name="Khanna P."/>
            <person name="Romanova D.Y."/>
            <person name="Williams P."/>
            <person name="Greenwood S.J."/>
            <person name="Moroz L.L."/>
            <person name="Walt D.R."/>
            <person name="Bodnar A.G."/>
        </authorList>
    </citation>
    <scope>NUCLEOTIDE SEQUENCE</scope>
    <source>
        <strain evidence="6">GMGI-L3</strain>
    </source>
</reference>
<name>A0A8J5JRA4_HOMAM</name>
<dbReference type="Pfam" id="PF10193">
    <property type="entry name" value="Telomere_reg-2"/>
    <property type="match status" value="1"/>
</dbReference>
<evidence type="ECO:0000256" key="4">
    <source>
        <dbReference type="SAM" id="MobiDB-lite"/>
    </source>
</evidence>
<dbReference type="GO" id="GO:0042162">
    <property type="term" value="F:telomeric DNA binding"/>
    <property type="evidence" value="ECO:0007669"/>
    <property type="project" value="TreeGrafter"/>
</dbReference>
<comment type="caution">
    <text evidence="6">The sequence shown here is derived from an EMBL/GenBank/DDBJ whole genome shotgun (WGS) entry which is preliminary data.</text>
</comment>
<organism evidence="6 7">
    <name type="scientific">Homarus americanus</name>
    <name type="common">American lobster</name>
    <dbReference type="NCBI Taxonomy" id="6706"/>
    <lineage>
        <taxon>Eukaryota</taxon>
        <taxon>Metazoa</taxon>
        <taxon>Ecdysozoa</taxon>
        <taxon>Arthropoda</taxon>
        <taxon>Crustacea</taxon>
        <taxon>Multicrustacea</taxon>
        <taxon>Malacostraca</taxon>
        <taxon>Eumalacostraca</taxon>
        <taxon>Eucarida</taxon>
        <taxon>Decapoda</taxon>
        <taxon>Pleocyemata</taxon>
        <taxon>Astacidea</taxon>
        <taxon>Nephropoidea</taxon>
        <taxon>Nephropidae</taxon>
        <taxon>Homarus</taxon>
    </lineage>
</organism>
<dbReference type="Gene3D" id="1.25.40.90">
    <property type="match status" value="1"/>
</dbReference>
<dbReference type="PANTHER" id="PTHR15830:SF10">
    <property type="entry name" value="TELOMERE LENGTH REGULATION PROTEIN TEL2 HOMOLOG"/>
    <property type="match status" value="1"/>
</dbReference>
<feature type="region of interest" description="Disordered" evidence="4">
    <location>
        <begin position="307"/>
        <end position="415"/>
    </location>
</feature>
<dbReference type="GO" id="GO:0051083">
    <property type="term" value="P:'de novo' cotranslational protein folding"/>
    <property type="evidence" value="ECO:0007669"/>
    <property type="project" value="TreeGrafter"/>
</dbReference>
<dbReference type="FunFam" id="1.25.40.90:FF:000006">
    <property type="entry name" value="Clathrin interactor 1"/>
    <property type="match status" value="1"/>
</dbReference>
<feature type="compositionally biased region" description="Basic and acidic residues" evidence="4">
    <location>
        <begin position="356"/>
        <end position="366"/>
    </location>
</feature>
<dbReference type="EMBL" id="JAHLQT010030594">
    <property type="protein sequence ID" value="KAG7160931.1"/>
    <property type="molecule type" value="Genomic_DNA"/>
</dbReference>
<proteinExistence type="inferred from homology"/>
<dbReference type="Pfam" id="PF25320">
    <property type="entry name" value="TELO2_ARM"/>
    <property type="match status" value="1"/>
</dbReference>
<feature type="compositionally biased region" description="Basic and acidic residues" evidence="4">
    <location>
        <begin position="486"/>
        <end position="515"/>
    </location>
</feature>
<dbReference type="GO" id="GO:0051879">
    <property type="term" value="F:Hsp90 protein binding"/>
    <property type="evidence" value="ECO:0007669"/>
    <property type="project" value="TreeGrafter"/>
</dbReference>
<dbReference type="PANTHER" id="PTHR15830">
    <property type="entry name" value="TELOMERE LENGTH REGULATION PROTEIN TEL2 FAMILY MEMBER"/>
    <property type="match status" value="1"/>
</dbReference>
<keyword evidence="7" id="KW-1185">Reference proteome</keyword>
<keyword evidence="3" id="KW-0963">Cytoplasm</keyword>
<accession>A0A8J5JRA4</accession>
<feature type="region of interest" description="Disordered" evidence="4">
    <location>
        <begin position="476"/>
        <end position="515"/>
    </location>
</feature>
<dbReference type="Pfam" id="PF01417">
    <property type="entry name" value="ENTH"/>
    <property type="match status" value="1"/>
</dbReference>
<dbReference type="SMART" id="SM00273">
    <property type="entry name" value="ENTH"/>
    <property type="match status" value="1"/>
</dbReference>